<reference evidence="1 2" key="1">
    <citation type="journal article" date="2006" name="Science">
        <title>The genome of black cottonwood, Populus trichocarpa (Torr. &amp; Gray).</title>
        <authorList>
            <person name="Tuskan G.A."/>
            <person name="Difazio S."/>
            <person name="Jansson S."/>
            <person name="Bohlmann J."/>
            <person name="Grigoriev I."/>
            <person name="Hellsten U."/>
            <person name="Putnam N."/>
            <person name="Ralph S."/>
            <person name="Rombauts S."/>
            <person name="Salamov A."/>
            <person name="Schein J."/>
            <person name="Sterck L."/>
            <person name="Aerts A."/>
            <person name="Bhalerao R.R."/>
            <person name="Bhalerao R.P."/>
            <person name="Blaudez D."/>
            <person name="Boerjan W."/>
            <person name="Brun A."/>
            <person name="Brunner A."/>
            <person name="Busov V."/>
            <person name="Campbell M."/>
            <person name="Carlson J."/>
            <person name="Chalot M."/>
            <person name="Chapman J."/>
            <person name="Chen G.L."/>
            <person name="Cooper D."/>
            <person name="Coutinho P.M."/>
            <person name="Couturier J."/>
            <person name="Covert S."/>
            <person name="Cronk Q."/>
            <person name="Cunningham R."/>
            <person name="Davis J."/>
            <person name="Degroeve S."/>
            <person name="Dejardin A."/>
            <person name="Depamphilis C."/>
            <person name="Detter J."/>
            <person name="Dirks B."/>
            <person name="Dubchak I."/>
            <person name="Duplessis S."/>
            <person name="Ehlting J."/>
            <person name="Ellis B."/>
            <person name="Gendler K."/>
            <person name="Goodstein D."/>
            <person name="Gribskov M."/>
            <person name="Grimwood J."/>
            <person name="Groover A."/>
            <person name="Gunter L."/>
            <person name="Hamberger B."/>
            <person name="Heinze B."/>
            <person name="Helariutta Y."/>
            <person name="Henrissat B."/>
            <person name="Holligan D."/>
            <person name="Holt R."/>
            <person name="Huang W."/>
            <person name="Islam-Faridi N."/>
            <person name="Jones S."/>
            <person name="Jones-Rhoades M."/>
            <person name="Jorgensen R."/>
            <person name="Joshi C."/>
            <person name="Kangasjarvi J."/>
            <person name="Karlsson J."/>
            <person name="Kelleher C."/>
            <person name="Kirkpatrick R."/>
            <person name="Kirst M."/>
            <person name="Kohler A."/>
            <person name="Kalluri U."/>
            <person name="Larimer F."/>
            <person name="Leebens-Mack J."/>
            <person name="Leple J.C."/>
            <person name="Locascio P."/>
            <person name="Lou Y."/>
            <person name="Lucas S."/>
            <person name="Martin F."/>
            <person name="Montanini B."/>
            <person name="Napoli C."/>
            <person name="Nelson D.R."/>
            <person name="Nelson C."/>
            <person name="Nieminen K."/>
            <person name="Nilsson O."/>
            <person name="Pereda V."/>
            <person name="Peter G."/>
            <person name="Philippe R."/>
            <person name="Pilate G."/>
            <person name="Poliakov A."/>
            <person name="Razumovskaya J."/>
            <person name="Richardson P."/>
            <person name="Rinaldi C."/>
            <person name="Ritland K."/>
            <person name="Rouze P."/>
            <person name="Ryaboy D."/>
            <person name="Schmutz J."/>
            <person name="Schrader J."/>
            <person name="Segerman B."/>
            <person name="Shin H."/>
            <person name="Siddiqui A."/>
            <person name="Sterky F."/>
            <person name="Terry A."/>
            <person name="Tsai C.J."/>
            <person name="Uberbacher E."/>
            <person name="Unneberg P."/>
            <person name="Vahala J."/>
            <person name="Wall K."/>
            <person name="Wessler S."/>
            <person name="Yang G."/>
            <person name="Yin T."/>
            <person name="Douglas C."/>
            <person name="Marra M."/>
            <person name="Sandberg G."/>
            <person name="Van de Peer Y."/>
            <person name="Rokhsar D."/>
        </authorList>
    </citation>
    <scope>NUCLEOTIDE SEQUENCE [LARGE SCALE GENOMIC DNA]</scope>
    <source>
        <strain evidence="2">cv. Nisqually</strain>
    </source>
</reference>
<gene>
    <name evidence="1" type="ORF">POPTR_002G209600</name>
</gene>
<organism evidence="1 2">
    <name type="scientific">Populus trichocarpa</name>
    <name type="common">Western balsam poplar</name>
    <name type="synonym">Populus balsamifera subsp. trichocarpa</name>
    <dbReference type="NCBI Taxonomy" id="3694"/>
    <lineage>
        <taxon>Eukaryota</taxon>
        <taxon>Viridiplantae</taxon>
        <taxon>Streptophyta</taxon>
        <taxon>Embryophyta</taxon>
        <taxon>Tracheophyta</taxon>
        <taxon>Spermatophyta</taxon>
        <taxon>Magnoliopsida</taxon>
        <taxon>eudicotyledons</taxon>
        <taxon>Gunneridae</taxon>
        <taxon>Pentapetalae</taxon>
        <taxon>rosids</taxon>
        <taxon>fabids</taxon>
        <taxon>Malpighiales</taxon>
        <taxon>Salicaceae</taxon>
        <taxon>Saliceae</taxon>
        <taxon>Populus</taxon>
    </lineage>
</organism>
<dbReference type="InParanoid" id="U7E1U3"/>
<proteinExistence type="predicted"/>
<name>U7E1U3_POPTR</name>
<sequence length="104" mass="11336">MAGMKMMSSPWCLKVSCCCFLRLSRVAGRCPSSNGAATGGRKMTVAGKLEDNSCLLLLPRAEEQVPPFLPMVQRREGEAGGKELVPFASAPWEQIMLRLVGHWA</sequence>
<protein>
    <submittedName>
        <fullName evidence="1">Uncharacterized protein</fullName>
    </submittedName>
</protein>
<evidence type="ECO:0000313" key="1">
    <source>
        <dbReference type="EMBL" id="PNT50854.1"/>
    </source>
</evidence>
<keyword evidence="2" id="KW-1185">Reference proteome</keyword>
<accession>U7E1U3</accession>
<dbReference type="Proteomes" id="UP000006729">
    <property type="component" value="Chromosome 2"/>
</dbReference>
<dbReference type="HOGENOM" id="CLU_2254805_0_0_1"/>
<dbReference type="AlphaFoldDB" id="U7E1U3"/>
<evidence type="ECO:0000313" key="2">
    <source>
        <dbReference type="Proteomes" id="UP000006729"/>
    </source>
</evidence>
<dbReference type="EMBL" id="CM009291">
    <property type="protein sequence ID" value="PNT50854.1"/>
    <property type="molecule type" value="Genomic_DNA"/>
</dbReference>